<dbReference type="RefSeq" id="XP_014146766.1">
    <property type="nucleotide sequence ID" value="XM_014291291.1"/>
</dbReference>
<feature type="non-terminal residue" evidence="2">
    <location>
        <position position="169"/>
    </location>
</feature>
<accession>A0A0L0F840</accession>
<feature type="compositionally biased region" description="Basic residues" evidence="1">
    <location>
        <begin position="1"/>
        <end position="22"/>
    </location>
</feature>
<gene>
    <name evidence="2" type="ORF">SARC_14576</name>
</gene>
<organism evidence="2 3">
    <name type="scientific">Sphaeroforma arctica JP610</name>
    <dbReference type="NCBI Taxonomy" id="667725"/>
    <lineage>
        <taxon>Eukaryota</taxon>
        <taxon>Ichthyosporea</taxon>
        <taxon>Ichthyophonida</taxon>
        <taxon>Sphaeroforma</taxon>
    </lineage>
</organism>
<dbReference type="AlphaFoldDB" id="A0A0L0F840"/>
<evidence type="ECO:0000256" key="1">
    <source>
        <dbReference type="SAM" id="MobiDB-lite"/>
    </source>
</evidence>
<evidence type="ECO:0000313" key="2">
    <source>
        <dbReference type="EMBL" id="KNC72864.1"/>
    </source>
</evidence>
<name>A0A0L0F840_9EUKA</name>
<feature type="region of interest" description="Disordered" evidence="1">
    <location>
        <begin position="1"/>
        <end position="55"/>
    </location>
</feature>
<feature type="compositionally biased region" description="Polar residues" evidence="1">
    <location>
        <begin position="102"/>
        <end position="113"/>
    </location>
</feature>
<dbReference type="Proteomes" id="UP000054560">
    <property type="component" value="Unassembled WGS sequence"/>
</dbReference>
<feature type="region of interest" description="Disordered" evidence="1">
    <location>
        <begin position="77"/>
        <end position="151"/>
    </location>
</feature>
<proteinExistence type="predicted"/>
<protein>
    <submittedName>
        <fullName evidence="2">Uncharacterized protein</fullName>
    </submittedName>
</protein>
<sequence>MGGKKRPSTGKNATAKHTRAKGFPKTNNSTSKKKKHPTDRPMSAHYDPFTNGMFGDAGMDMAVLHSEMYEMAEQGEYISLGGNRGHRGSTGRGRGRGDMKQYGNSAQHRTNGQSKKKGQVHVGHGSAGRSDSSESDSESSEGGGYSYAEYHAMMERDEKKATKKLAFEG</sequence>
<dbReference type="EMBL" id="KQ246401">
    <property type="protein sequence ID" value="KNC72864.1"/>
    <property type="molecule type" value="Genomic_DNA"/>
</dbReference>
<reference evidence="2 3" key="1">
    <citation type="submission" date="2011-02" db="EMBL/GenBank/DDBJ databases">
        <title>The Genome Sequence of Sphaeroforma arctica JP610.</title>
        <authorList>
            <consortium name="The Broad Institute Genome Sequencing Platform"/>
            <person name="Russ C."/>
            <person name="Cuomo C."/>
            <person name="Young S.K."/>
            <person name="Zeng Q."/>
            <person name="Gargeya S."/>
            <person name="Alvarado L."/>
            <person name="Berlin A."/>
            <person name="Chapman S.B."/>
            <person name="Chen Z."/>
            <person name="Freedman E."/>
            <person name="Gellesch M."/>
            <person name="Goldberg J."/>
            <person name="Griggs A."/>
            <person name="Gujja S."/>
            <person name="Heilman E."/>
            <person name="Heiman D."/>
            <person name="Howarth C."/>
            <person name="Mehta T."/>
            <person name="Neiman D."/>
            <person name="Pearson M."/>
            <person name="Roberts A."/>
            <person name="Saif S."/>
            <person name="Shea T."/>
            <person name="Shenoy N."/>
            <person name="Sisk P."/>
            <person name="Stolte C."/>
            <person name="Sykes S."/>
            <person name="White J."/>
            <person name="Yandava C."/>
            <person name="Burger G."/>
            <person name="Gray M.W."/>
            <person name="Holland P.W.H."/>
            <person name="King N."/>
            <person name="Lang F.B.F."/>
            <person name="Roger A.J."/>
            <person name="Ruiz-Trillo I."/>
            <person name="Haas B."/>
            <person name="Nusbaum C."/>
            <person name="Birren B."/>
        </authorList>
    </citation>
    <scope>NUCLEOTIDE SEQUENCE [LARGE SCALE GENOMIC DNA]</scope>
    <source>
        <strain evidence="2 3">JP610</strain>
    </source>
</reference>
<dbReference type="GeneID" id="25915080"/>
<evidence type="ECO:0000313" key="3">
    <source>
        <dbReference type="Proteomes" id="UP000054560"/>
    </source>
</evidence>
<keyword evidence="3" id="KW-1185">Reference proteome</keyword>